<protein>
    <recommendedName>
        <fullName evidence="3">Cell division topological specificity factor</fullName>
    </recommendedName>
</protein>
<dbReference type="Gene3D" id="3.30.1070.10">
    <property type="entry name" value="Cell division topological specificity factor MinE"/>
    <property type="match status" value="1"/>
</dbReference>
<evidence type="ECO:0000256" key="2">
    <source>
        <dbReference type="ARBA" id="ARBA00025265"/>
    </source>
</evidence>
<evidence type="ECO:0000256" key="3">
    <source>
        <dbReference type="HAMAP-Rule" id="MF_00262"/>
    </source>
</evidence>
<dbReference type="InterPro" id="IPR036707">
    <property type="entry name" value="MinE_sf"/>
</dbReference>
<dbReference type="Proteomes" id="UP000199476">
    <property type="component" value="Unassembled WGS sequence"/>
</dbReference>
<evidence type="ECO:0000313" key="5">
    <source>
        <dbReference type="Proteomes" id="UP000199476"/>
    </source>
</evidence>
<comment type="similarity">
    <text evidence="1 3">Belongs to the MinE family.</text>
</comment>
<dbReference type="NCBIfam" id="TIGR01215">
    <property type="entry name" value="minE"/>
    <property type="match status" value="1"/>
</dbReference>
<dbReference type="GO" id="GO:0051301">
    <property type="term" value="P:cell division"/>
    <property type="evidence" value="ECO:0007669"/>
    <property type="project" value="UniProtKB-KW"/>
</dbReference>
<dbReference type="EMBL" id="FNGO01000012">
    <property type="protein sequence ID" value="SDL96079.1"/>
    <property type="molecule type" value="Genomic_DNA"/>
</dbReference>
<organism evidence="4 5">
    <name type="scientific">Halarsenatibacter silvermanii</name>
    <dbReference type="NCBI Taxonomy" id="321763"/>
    <lineage>
        <taxon>Bacteria</taxon>
        <taxon>Bacillati</taxon>
        <taxon>Bacillota</taxon>
        <taxon>Clostridia</taxon>
        <taxon>Halanaerobiales</taxon>
        <taxon>Halarsenatibacteraceae</taxon>
        <taxon>Halarsenatibacter</taxon>
    </lineage>
</organism>
<dbReference type="Pfam" id="PF03776">
    <property type="entry name" value="MinE"/>
    <property type="match status" value="1"/>
</dbReference>
<dbReference type="GO" id="GO:0032955">
    <property type="term" value="P:regulation of division septum assembly"/>
    <property type="evidence" value="ECO:0007669"/>
    <property type="project" value="InterPro"/>
</dbReference>
<dbReference type="GO" id="GO:0032509">
    <property type="term" value="P:endosome transport via multivesicular body sorting pathway"/>
    <property type="evidence" value="ECO:0007669"/>
    <property type="project" value="InterPro"/>
</dbReference>
<evidence type="ECO:0000313" key="4">
    <source>
        <dbReference type="EMBL" id="SDL96079.1"/>
    </source>
</evidence>
<evidence type="ECO:0000256" key="1">
    <source>
        <dbReference type="ARBA" id="ARBA00008168"/>
    </source>
</evidence>
<dbReference type="HAMAP" id="MF_00262">
    <property type="entry name" value="MinE"/>
    <property type="match status" value="1"/>
</dbReference>
<keyword evidence="3" id="KW-0131">Cell cycle</keyword>
<proteinExistence type="inferred from homology"/>
<dbReference type="AlphaFoldDB" id="A0A1G9PBF4"/>
<dbReference type="STRING" id="321763.SAMN04488692_11265"/>
<name>A0A1G9PBF4_9FIRM</name>
<dbReference type="SUPFAM" id="SSF55229">
    <property type="entry name" value="Cell division protein MinE topological specificity domain"/>
    <property type="match status" value="1"/>
</dbReference>
<keyword evidence="3 4" id="KW-0132">Cell division</keyword>
<reference evidence="4 5" key="1">
    <citation type="submission" date="2016-10" db="EMBL/GenBank/DDBJ databases">
        <authorList>
            <person name="de Groot N.N."/>
        </authorList>
    </citation>
    <scope>NUCLEOTIDE SEQUENCE [LARGE SCALE GENOMIC DNA]</scope>
    <source>
        <strain evidence="4 5">SLAS-1</strain>
    </source>
</reference>
<accession>A0A1G9PBF4</accession>
<sequence>MVIPYYYNIFRLEGIIISLVEKVIGFFKEDKNKNNNKSSKDVAKNRLQFVLVQDRIKLTPEQMENLRGELVEVMQKYIDVEDDRIEMEITREEEMMAMIANFPLKNNQD</sequence>
<dbReference type="OrthoDB" id="9796578at2"/>
<comment type="function">
    <text evidence="2 3">Prevents the cell division inhibition by proteins MinC and MinD at internal division sites while permitting inhibition at polar sites. This ensures cell division at the proper site by restricting the formation of a division septum at the midpoint of the long axis of the cell.</text>
</comment>
<gene>
    <name evidence="3" type="primary">minE</name>
    <name evidence="4" type="ORF">SAMN04488692_11265</name>
</gene>
<dbReference type="InterPro" id="IPR005527">
    <property type="entry name" value="MinE"/>
</dbReference>
<keyword evidence="5" id="KW-1185">Reference proteome</keyword>